<dbReference type="GO" id="GO:0008198">
    <property type="term" value="F:ferrous iron binding"/>
    <property type="evidence" value="ECO:0007669"/>
    <property type="project" value="TreeGrafter"/>
</dbReference>
<evidence type="ECO:0000256" key="4">
    <source>
        <dbReference type="ARBA" id="ARBA00022723"/>
    </source>
</evidence>
<comment type="catalytic activity">
    <reaction evidence="1 12">
        <text>L-cysteine + O2 = 3-sulfino-L-alanine + H(+)</text>
        <dbReference type="Rhea" id="RHEA:20441"/>
        <dbReference type="ChEBI" id="CHEBI:15378"/>
        <dbReference type="ChEBI" id="CHEBI:15379"/>
        <dbReference type="ChEBI" id="CHEBI:35235"/>
        <dbReference type="ChEBI" id="CHEBI:61085"/>
        <dbReference type="EC" id="1.13.11.20"/>
    </reaction>
</comment>
<dbReference type="Gene3D" id="2.60.120.10">
    <property type="entry name" value="Jelly Rolls"/>
    <property type="match status" value="1"/>
</dbReference>
<dbReference type="AlphaFoldDB" id="A0A3S4C317"/>
<keyword evidence="7 12" id="KW-0560">Oxidoreductase</keyword>
<protein>
    <recommendedName>
        <fullName evidence="9 12">Cysteine dioxygenase</fullName>
        <ecNumber evidence="3 12">1.13.11.20</ecNumber>
    </recommendedName>
</protein>
<dbReference type="InterPro" id="IPR010300">
    <property type="entry name" value="CDO_1"/>
</dbReference>
<dbReference type="EMBL" id="OUUZ01000003">
    <property type="protein sequence ID" value="SPQ20112.1"/>
    <property type="molecule type" value="Genomic_DNA"/>
</dbReference>
<keyword evidence="6 12" id="KW-0223">Dioxygenase</keyword>
<evidence type="ECO:0000256" key="6">
    <source>
        <dbReference type="ARBA" id="ARBA00022964"/>
    </source>
</evidence>
<evidence type="ECO:0000256" key="10">
    <source>
        <dbReference type="PIRSR" id="PIRSR610300-50"/>
    </source>
</evidence>
<feature type="binding site" evidence="11">
    <location>
        <position position="112"/>
    </location>
    <ligand>
        <name>Fe cation</name>
        <dbReference type="ChEBI" id="CHEBI:24875"/>
        <note>catalytic</note>
    </ligand>
</feature>
<dbReference type="GO" id="GO:0019448">
    <property type="term" value="P:L-cysteine catabolic process"/>
    <property type="evidence" value="ECO:0007669"/>
    <property type="project" value="TreeGrafter"/>
</dbReference>
<feature type="cross-link" description="3'-(S-cysteinyl)-tyrosine (Cys-Tyr)" evidence="10">
    <location>
        <begin position="119"/>
        <end position="183"/>
    </location>
</feature>
<reference evidence="13 14" key="1">
    <citation type="submission" date="2018-04" db="EMBL/GenBank/DDBJ databases">
        <authorList>
            <person name="Huttner S."/>
            <person name="Dainat J."/>
        </authorList>
    </citation>
    <scope>NUCLEOTIDE SEQUENCE [LARGE SCALE GENOMIC DNA]</scope>
</reference>
<gene>
    <name evidence="13" type="ORF">TT172_LOCUS2531</name>
</gene>
<evidence type="ECO:0000256" key="1">
    <source>
        <dbReference type="ARBA" id="ARBA00000629"/>
    </source>
</evidence>
<organism evidence="13 14">
    <name type="scientific">Thermothielavioides terrestris</name>
    <dbReference type="NCBI Taxonomy" id="2587410"/>
    <lineage>
        <taxon>Eukaryota</taxon>
        <taxon>Fungi</taxon>
        <taxon>Dikarya</taxon>
        <taxon>Ascomycota</taxon>
        <taxon>Pezizomycotina</taxon>
        <taxon>Sordariomycetes</taxon>
        <taxon>Sordariomycetidae</taxon>
        <taxon>Sordariales</taxon>
        <taxon>Chaetomiaceae</taxon>
        <taxon>Thermothielavioides</taxon>
    </lineage>
</organism>
<evidence type="ECO:0000313" key="13">
    <source>
        <dbReference type="EMBL" id="SPQ20112.1"/>
    </source>
</evidence>
<proteinExistence type="inferred from homology"/>
<accession>A0A3S4C317</accession>
<comment type="similarity">
    <text evidence="2 12">Belongs to the cysteine dioxygenase family.</text>
</comment>
<feature type="binding site" evidence="11">
    <location>
        <position position="167"/>
    </location>
    <ligand>
        <name>Fe cation</name>
        <dbReference type="ChEBI" id="CHEBI:24875"/>
        <note>catalytic</note>
    </ligand>
</feature>
<evidence type="ECO:0000256" key="5">
    <source>
        <dbReference type="ARBA" id="ARBA00022784"/>
    </source>
</evidence>
<dbReference type="Pfam" id="PF05995">
    <property type="entry name" value="CDO_I"/>
    <property type="match status" value="1"/>
</dbReference>
<evidence type="ECO:0000256" key="2">
    <source>
        <dbReference type="ARBA" id="ARBA00006622"/>
    </source>
</evidence>
<keyword evidence="8 11" id="KW-0408">Iron</keyword>
<evidence type="ECO:0000313" key="14">
    <source>
        <dbReference type="Proteomes" id="UP000289323"/>
    </source>
</evidence>
<evidence type="ECO:0000256" key="7">
    <source>
        <dbReference type="ARBA" id="ARBA00023002"/>
    </source>
</evidence>
<dbReference type="InterPro" id="IPR014710">
    <property type="entry name" value="RmlC-like_jellyroll"/>
</dbReference>
<dbReference type="SUPFAM" id="SSF51182">
    <property type="entry name" value="RmlC-like cupins"/>
    <property type="match status" value="1"/>
</dbReference>
<dbReference type="PANTHER" id="PTHR12918">
    <property type="entry name" value="CYSTEINE DIOXYGENASE"/>
    <property type="match status" value="1"/>
</dbReference>
<dbReference type="PANTHER" id="PTHR12918:SF1">
    <property type="entry name" value="CYSTEINE DIOXYGENASE TYPE 1"/>
    <property type="match status" value="1"/>
</dbReference>
<sequence length="219" mass="23963">MAVGVTQSSLASTAGCSQGFACRAVADTNRFDDLVLALKEALGPSSGLTSDDVDVDHLRRLMREYDSRPTEWSRFAMGDESRGYTRNLVDEGNGKSNLLVLVWTPGKGSPIHDHGNAHCLMKILRGNLTETRYAFPEDGAEGPMRVISERVHKENEVAYMADELGVHRVTNQGSDFAVSLHLYTPPNVARGGCHIFNAETGKKSHVKNCGYYSAYGKKL</sequence>
<dbReference type="EC" id="1.13.11.20" evidence="3 12"/>
<dbReference type="Proteomes" id="UP000289323">
    <property type="component" value="Unassembled WGS sequence"/>
</dbReference>
<evidence type="ECO:0000256" key="9">
    <source>
        <dbReference type="ARBA" id="ARBA00070673"/>
    </source>
</evidence>
<keyword evidence="5 10" id="KW-0883">Thioether bond</keyword>
<name>A0A3S4C317_9PEZI</name>
<dbReference type="InterPro" id="IPR011051">
    <property type="entry name" value="RmlC_Cupin_sf"/>
</dbReference>
<dbReference type="GO" id="GO:0017172">
    <property type="term" value="F:cysteine dioxygenase activity"/>
    <property type="evidence" value="ECO:0007669"/>
    <property type="project" value="UniProtKB-UniRule"/>
</dbReference>
<feature type="binding site" evidence="11">
    <location>
        <position position="114"/>
    </location>
    <ligand>
        <name>Fe cation</name>
        <dbReference type="ChEBI" id="CHEBI:24875"/>
        <note>catalytic</note>
    </ligand>
</feature>
<evidence type="ECO:0000256" key="3">
    <source>
        <dbReference type="ARBA" id="ARBA00013133"/>
    </source>
</evidence>
<comment type="cofactor">
    <cofactor evidence="12">
        <name>Fe cation</name>
        <dbReference type="ChEBI" id="CHEBI:24875"/>
    </cofactor>
    <text evidence="12">Binds 1 Fe cation per subunit.</text>
</comment>
<evidence type="ECO:0000256" key="11">
    <source>
        <dbReference type="PIRSR" id="PIRSR610300-51"/>
    </source>
</evidence>
<dbReference type="FunFam" id="2.60.120.10:FF:000189">
    <property type="entry name" value="Cysteine dioxygenase"/>
    <property type="match status" value="1"/>
</dbReference>
<evidence type="ECO:0000256" key="12">
    <source>
        <dbReference type="RuleBase" id="RU366010"/>
    </source>
</evidence>
<dbReference type="CDD" id="cd10548">
    <property type="entry name" value="cupin_CDO"/>
    <property type="match status" value="1"/>
</dbReference>
<keyword evidence="4 11" id="KW-0479">Metal-binding</keyword>
<evidence type="ECO:0000256" key="8">
    <source>
        <dbReference type="ARBA" id="ARBA00023004"/>
    </source>
</evidence>